<reference evidence="3 4" key="1">
    <citation type="submission" date="2016-07" db="EMBL/GenBank/DDBJ databases">
        <title>Genome analysis of Burkholderia fungorum ES3-20.</title>
        <authorList>
            <person name="Xu D."/>
            <person name="Yao R."/>
            <person name="Zheng S."/>
        </authorList>
    </citation>
    <scope>NUCLEOTIDE SEQUENCE [LARGE SCALE GENOMIC DNA]</scope>
    <source>
        <strain evidence="3 4">ES3-20</strain>
    </source>
</reference>
<dbReference type="SUPFAM" id="SSF75304">
    <property type="entry name" value="Amidase signature (AS) enzymes"/>
    <property type="match status" value="1"/>
</dbReference>
<dbReference type="InterPro" id="IPR036928">
    <property type="entry name" value="AS_sf"/>
</dbReference>
<dbReference type="PANTHER" id="PTHR11895:SF7">
    <property type="entry name" value="GLUTAMYL-TRNA(GLN) AMIDOTRANSFERASE SUBUNIT A, MITOCHONDRIAL"/>
    <property type="match status" value="1"/>
</dbReference>
<comment type="similarity">
    <text evidence="1">Belongs to the amidase family.</text>
</comment>
<dbReference type="InterPro" id="IPR000120">
    <property type="entry name" value="Amidase"/>
</dbReference>
<gene>
    <name evidence="3" type="ORF">BCY88_12650</name>
</gene>
<evidence type="ECO:0000313" key="4">
    <source>
        <dbReference type="Proteomes" id="UP000283709"/>
    </source>
</evidence>
<dbReference type="GO" id="GO:0003824">
    <property type="term" value="F:catalytic activity"/>
    <property type="evidence" value="ECO:0007669"/>
    <property type="project" value="InterPro"/>
</dbReference>
<dbReference type="InterPro" id="IPR023631">
    <property type="entry name" value="Amidase_dom"/>
</dbReference>
<sequence length="329" mass="35008">MSFPADFRAYFPPIPSTLRSAKGRHRPAEMIAKGEATPSEFLEDAIARIETLNPRINAIVLSLFDQARTAAKGPLPDGPFKGVPYAIKDLTDLKGTRRTSGSRLFANHISTGTTPSVARSIAAGFLVLGKTNTPEFGLNASTESVLLGACHNPWDLNHSSGGSSGGAGAAVASGMLPIAYASDGGGSIRIPASCCGVFGLKPSRGRTVGAGTRPEDVGVEHCVSRSVRDSARLFAWNERQDAAAPLPPIGFISGPSSIRRTIGFATRDLYGQEPTASVKAEIERTAHLCRALGHRVEEARLPVDGEEFIRNYVTLRAADRQSFRQPSRQ</sequence>
<protein>
    <recommendedName>
        <fullName evidence="2">Amidase domain-containing protein</fullName>
    </recommendedName>
</protein>
<dbReference type="EMBL" id="MCAS01000068">
    <property type="protein sequence ID" value="RKF30512.1"/>
    <property type="molecule type" value="Genomic_DNA"/>
</dbReference>
<comment type="caution">
    <text evidence="3">The sequence shown here is derived from an EMBL/GenBank/DDBJ whole genome shotgun (WGS) entry which is preliminary data.</text>
</comment>
<proteinExistence type="inferred from homology"/>
<dbReference type="AlphaFoldDB" id="A0A3R7GM23"/>
<evidence type="ECO:0000313" key="3">
    <source>
        <dbReference type="EMBL" id="RKF30512.1"/>
    </source>
</evidence>
<dbReference type="InterPro" id="IPR020556">
    <property type="entry name" value="Amidase_CS"/>
</dbReference>
<name>A0A3R7GM23_9BURK</name>
<accession>A0A3R7GM23</accession>
<dbReference type="Pfam" id="PF01425">
    <property type="entry name" value="Amidase"/>
    <property type="match status" value="1"/>
</dbReference>
<feature type="domain" description="Amidase" evidence="2">
    <location>
        <begin position="40"/>
        <end position="320"/>
    </location>
</feature>
<evidence type="ECO:0000256" key="1">
    <source>
        <dbReference type="ARBA" id="ARBA00009199"/>
    </source>
</evidence>
<evidence type="ECO:0000259" key="2">
    <source>
        <dbReference type="Pfam" id="PF01425"/>
    </source>
</evidence>
<dbReference type="Proteomes" id="UP000283709">
    <property type="component" value="Unassembled WGS sequence"/>
</dbReference>
<organism evidence="3 4">
    <name type="scientific">Paraburkholderia fungorum</name>
    <dbReference type="NCBI Taxonomy" id="134537"/>
    <lineage>
        <taxon>Bacteria</taxon>
        <taxon>Pseudomonadati</taxon>
        <taxon>Pseudomonadota</taxon>
        <taxon>Betaproteobacteria</taxon>
        <taxon>Burkholderiales</taxon>
        <taxon>Burkholderiaceae</taxon>
        <taxon>Paraburkholderia</taxon>
    </lineage>
</organism>
<dbReference type="PROSITE" id="PS00571">
    <property type="entry name" value="AMIDASES"/>
    <property type="match status" value="1"/>
</dbReference>
<dbReference type="Gene3D" id="3.90.1300.10">
    <property type="entry name" value="Amidase signature (AS) domain"/>
    <property type="match status" value="1"/>
</dbReference>
<dbReference type="PANTHER" id="PTHR11895">
    <property type="entry name" value="TRANSAMIDASE"/>
    <property type="match status" value="1"/>
</dbReference>